<reference evidence="4" key="1">
    <citation type="journal article" date="2019" name="Int. J. Syst. Evol. Microbiol.">
        <title>The Global Catalogue of Microorganisms (GCM) 10K type strain sequencing project: providing services to taxonomists for standard genome sequencing and annotation.</title>
        <authorList>
            <consortium name="The Broad Institute Genomics Platform"/>
            <consortium name="The Broad Institute Genome Sequencing Center for Infectious Disease"/>
            <person name="Wu L."/>
            <person name="Ma J."/>
        </authorList>
    </citation>
    <scope>NUCLEOTIDE SEQUENCE [LARGE SCALE GENOMIC DNA]</scope>
    <source>
        <strain evidence="4">KCTC 42585</strain>
    </source>
</reference>
<organism evidence="3 4">
    <name type="scientific">Salinimicrobium flavum</name>
    <dbReference type="NCBI Taxonomy" id="1737065"/>
    <lineage>
        <taxon>Bacteria</taxon>
        <taxon>Pseudomonadati</taxon>
        <taxon>Bacteroidota</taxon>
        <taxon>Flavobacteriia</taxon>
        <taxon>Flavobacteriales</taxon>
        <taxon>Flavobacteriaceae</taxon>
        <taxon>Salinimicrobium</taxon>
    </lineage>
</organism>
<feature type="domain" description="UspA" evidence="2">
    <location>
        <begin position="2"/>
        <end position="137"/>
    </location>
</feature>
<dbReference type="SUPFAM" id="SSF52402">
    <property type="entry name" value="Adenine nucleotide alpha hydrolases-like"/>
    <property type="match status" value="2"/>
</dbReference>
<evidence type="ECO:0000256" key="1">
    <source>
        <dbReference type="ARBA" id="ARBA00008791"/>
    </source>
</evidence>
<comment type="caution">
    <text evidence="3">The sequence shown here is derived from an EMBL/GenBank/DDBJ whole genome shotgun (WGS) entry which is preliminary data.</text>
</comment>
<dbReference type="InterPro" id="IPR006016">
    <property type="entry name" value="UspA"/>
</dbReference>
<dbReference type="CDD" id="cd00293">
    <property type="entry name" value="USP-like"/>
    <property type="match status" value="1"/>
</dbReference>
<dbReference type="Gene3D" id="3.40.50.12370">
    <property type="match status" value="1"/>
</dbReference>
<keyword evidence="4" id="KW-1185">Reference proteome</keyword>
<dbReference type="PANTHER" id="PTHR46268">
    <property type="entry name" value="STRESS RESPONSE PROTEIN NHAX"/>
    <property type="match status" value="1"/>
</dbReference>
<proteinExistence type="inferred from homology"/>
<evidence type="ECO:0000259" key="2">
    <source>
        <dbReference type="Pfam" id="PF00582"/>
    </source>
</evidence>
<dbReference type="RefSeq" id="WP_380752330.1">
    <property type="nucleotide sequence ID" value="NZ_JBHULT010000009.1"/>
</dbReference>
<sequence>MTIIAASDFSELAENAVDYAADVARLVDGNLVVFHSFTLSIHAANSGISAEHFRELFEERKQRLKIRAKELSETFGISVKHEISFAFVEDELKRLIEKYKARLVVLGMNQKSLEQDLLGNRTANMIKDLKIPILAVPQHARFAGTKKLLFACDVSREIPEKIWEKIKDAVMNLQGEVEIFSVNEKVEELQAGTIRREQFNRNMGGINYLYKNVQSNDVIGEIEKEIMASDADILIMVPQKYGFWESIVHRSKTREMASGLDIPLLSIPG</sequence>
<protein>
    <submittedName>
        <fullName evidence="3">Universal stress protein</fullName>
    </submittedName>
</protein>
<dbReference type="Proteomes" id="UP001597468">
    <property type="component" value="Unassembled WGS sequence"/>
</dbReference>
<evidence type="ECO:0000313" key="4">
    <source>
        <dbReference type="Proteomes" id="UP001597468"/>
    </source>
</evidence>
<accession>A0ABW5J1J5</accession>
<gene>
    <name evidence="3" type="ORF">ACFSTG_10680</name>
</gene>
<dbReference type="Pfam" id="PF00582">
    <property type="entry name" value="Usp"/>
    <property type="match status" value="1"/>
</dbReference>
<evidence type="ECO:0000313" key="3">
    <source>
        <dbReference type="EMBL" id="MFD2518360.1"/>
    </source>
</evidence>
<comment type="similarity">
    <text evidence="1">Belongs to the universal stress protein A family.</text>
</comment>
<dbReference type="PANTHER" id="PTHR46268:SF6">
    <property type="entry name" value="UNIVERSAL STRESS PROTEIN UP12"/>
    <property type="match status" value="1"/>
</dbReference>
<dbReference type="EMBL" id="JBHULT010000009">
    <property type="protein sequence ID" value="MFD2518360.1"/>
    <property type="molecule type" value="Genomic_DNA"/>
</dbReference>
<name>A0ABW5J1J5_9FLAO</name>